<organism evidence="1 2">
    <name type="scientific">Leersia perrieri</name>
    <dbReference type="NCBI Taxonomy" id="77586"/>
    <lineage>
        <taxon>Eukaryota</taxon>
        <taxon>Viridiplantae</taxon>
        <taxon>Streptophyta</taxon>
        <taxon>Embryophyta</taxon>
        <taxon>Tracheophyta</taxon>
        <taxon>Spermatophyta</taxon>
        <taxon>Magnoliopsida</taxon>
        <taxon>Liliopsida</taxon>
        <taxon>Poales</taxon>
        <taxon>Poaceae</taxon>
        <taxon>BOP clade</taxon>
        <taxon>Oryzoideae</taxon>
        <taxon>Oryzeae</taxon>
        <taxon>Oryzinae</taxon>
        <taxon>Leersia</taxon>
    </lineage>
</organism>
<dbReference type="AlphaFoldDB" id="A0A0D9XI23"/>
<protein>
    <submittedName>
        <fullName evidence="1">Uncharacterized protein</fullName>
    </submittedName>
</protein>
<keyword evidence="2" id="KW-1185">Reference proteome</keyword>
<reference evidence="1 2" key="1">
    <citation type="submission" date="2012-08" db="EMBL/GenBank/DDBJ databases">
        <title>Oryza genome evolution.</title>
        <authorList>
            <person name="Wing R.A."/>
        </authorList>
    </citation>
    <scope>NUCLEOTIDE SEQUENCE</scope>
</reference>
<name>A0A0D9XI23_9ORYZ</name>
<dbReference type="EnsemblPlants" id="LPERR10G02590.1">
    <property type="protein sequence ID" value="LPERR10G02590.1"/>
    <property type="gene ID" value="LPERR10G02590"/>
</dbReference>
<proteinExistence type="predicted"/>
<reference evidence="1" key="3">
    <citation type="submission" date="2015-04" db="UniProtKB">
        <authorList>
            <consortium name="EnsemblPlants"/>
        </authorList>
    </citation>
    <scope>IDENTIFICATION</scope>
</reference>
<dbReference type="Gramene" id="LPERR10G02590.1">
    <property type="protein sequence ID" value="LPERR10G02590.1"/>
    <property type="gene ID" value="LPERR10G02590"/>
</dbReference>
<dbReference type="Proteomes" id="UP000032180">
    <property type="component" value="Chromosome 10"/>
</dbReference>
<dbReference type="HOGENOM" id="CLU_1020689_0_0_1"/>
<evidence type="ECO:0000313" key="2">
    <source>
        <dbReference type="Proteomes" id="UP000032180"/>
    </source>
</evidence>
<evidence type="ECO:0000313" key="1">
    <source>
        <dbReference type="EnsemblPlants" id="LPERR10G02590.1"/>
    </source>
</evidence>
<reference evidence="2" key="2">
    <citation type="submission" date="2013-12" db="EMBL/GenBank/DDBJ databases">
        <authorList>
            <person name="Yu Y."/>
            <person name="Lee S."/>
            <person name="de Baynast K."/>
            <person name="Wissotski M."/>
            <person name="Liu L."/>
            <person name="Talag J."/>
            <person name="Goicoechea J."/>
            <person name="Angelova A."/>
            <person name="Jetty R."/>
            <person name="Kudrna D."/>
            <person name="Golser W."/>
            <person name="Rivera L."/>
            <person name="Zhang J."/>
            <person name="Wing R."/>
        </authorList>
    </citation>
    <scope>NUCLEOTIDE SEQUENCE</scope>
</reference>
<sequence>MSAVGAIHPPPPFLLPLPPPPPITGSHTGTDLGCEDWLCAAKLGGLPPHPGHTVDAACCCILIHARRTSCLEEKTVQDLLPLFTLDVNTILLAFADVDFFFSRGLFFSYNVDLLVSFSQVLRLSMALPSLSMSMASNALRTVAFSLAAARSQSRVSMLTDLDIWKLACGLLLGFGQQSLHYQGEKGFLFSSSRSRSTSLHDTGAVIPSILCRVIWASNTLKASGTYCKFTVEITDGYFRSKDNNSKESQAGIMRSNLDELDIGIACATLQRRA</sequence>
<accession>A0A0D9XI23</accession>